<dbReference type="Proteomes" id="UP000468766">
    <property type="component" value="Unassembled WGS sequence"/>
</dbReference>
<reference evidence="1 2" key="1">
    <citation type="submission" date="2019-10" db="EMBL/GenBank/DDBJ databases">
        <title>Whole-genome sequence of the extremophile Heliorestis acidaminivorans DSM 24790.</title>
        <authorList>
            <person name="Kyndt J.A."/>
            <person name="Meyer T.E."/>
        </authorList>
    </citation>
    <scope>NUCLEOTIDE SEQUENCE [LARGE SCALE GENOMIC DNA]</scope>
    <source>
        <strain evidence="1 2">DSM 24790</strain>
    </source>
</reference>
<protein>
    <submittedName>
        <fullName evidence="1">Uncharacterized protein</fullName>
    </submittedName>
</protein>
<evidence type="ECO:0000313" key="2">
    <source>
        <dbReference type="Proteomes" id="UP000468766"/>
    </source>
</evidence>
<dbReference type="OrthoDB" id="1683552at2"/>
<accession>A0A6I0F300</accession>
<evidence type="ECO:0000313" key="1">
    <source>
        <dbReference type="EMBL" id="KAB2952738.1"/>
    </source>
</evidence>
<dbReference type="EMBL" id="WBXO01000005">
    <property type="protein sequence ID" value="KAB2952738.1"/>
    <property type="molecule type" value="Genomic_DNA"/>
</dbReference>
<gene>
    <name evidence="1" type="ORF">F9B85_07765</name>
</gene>
<sequence length="79" mass="9022">MEKLCPACNGLTRISIPCQQCSLLMVDQGRLEDFAQPYSPYDRDDQLGMTIDEEVQCLHLLLCSRCKAKRTLAIPLKEY</sequence>
<proteinExistence type="predicted"/>
<dbReference type="AlphaFoldDB" id="A0A6I0F300"/>
<name>A0A6I0F300_9FIRM</name>
<organism evidence="1 2">
    <name type="scientific">Heliorestis acidaminivorans</name>
    <dbReference type="NCBI Taxonomy" id="553427"/>
    <lineage>
        <taxon>Bacteria</taxon>
        <taxon>Bacillati</taxon>
        <taxon>Bacillota</taxon>
        <taxon>Clostridia</taxon>
        <taxon>Eubacteriales</taxon>
        <taxon>Heliobacteriaceae</taxon>
        <taxon>Heliorestis</taxon>
    </lineage>
</organism>
<keyword evidence="2" id="KW-1185">Reference proteome</keyword>
<comment type="caution">
    <text evidence="1">The sequence shown here is derived from an EMBL/GenBank/DDBJ whole genome shotgun (WGS) entry which is preliminary data.</text>
</comment>